<dbReference type="Pfam" id="PF08825">
    <property type="entry name" value="E2_bind"/>
    <property type="match status" value="1"/>
</dbReference>
<dbReference type="Proteomes" id="UP000663873">
    <property type="component" value="Unassembled WGS sequence"/>
</dbReference>
<dbReference type="AlphaFoldDB" id="A0A821RLH2"/>
<evidence type="ECO:0000313" key="2">
    <source>
        <dbReference type="EMBL" id="CAF4844383.1"/>
    </source>
</evidence>
<protein>
    <recommendedName>
        <fullName evidence="1">E2 binding domain-containing protein</fullName>
    </recommendedName>
</protein>
<evidence type="ECO:0000259" key="1">
    <source>
        <dbReference type="Pfam" id="PF08825"/>
    </source>
</evidence>
<gene>
    <name evidence="2" type="ORF">UJA718_LOCUS43193</name>
</gene>
<keyword evidence="3" id="KW-1185">Reference proteome</keyword>
<organism evidence="2 3">
    <name type="scientific">Rotaria socialis</name>
    <dbReference type="NCBI Taxonomy" id="392032"/>
    <lineage>
        <taxon>Eukaryota</taxon>
        <taxon>Metazoa</taxon>
        <taxon>Spiralia</taxon>
        <taxon>Gnathifera</taxon>
        <taxon>Rotifera</taxon>
        <taxon>Eurotatoria</taxon>
        <taxon>Bdelloidea</taxon>
        <taxon>Philodinida</taxon>
        <taxon>Philodinidae</taxon>
        <taxon>Rotaria</taxon>
    </lineage>
</organism>
<proteinExistence type="predicted"/>
<dbReference type="GO" id="GO:0045116">
    <property type="term" value="P:protein neddylation"/>
    <property type="evidence" value="ECO:0007669"/>
    <property type="project" value="InterPro"/>
</dbReference>
<sequence>CPICSNVPVRVQINETAKFQELVDQLIEKYQLIAPLICTQIDGKSKTLYMTSTKQMLELTKPHLRMTLQG</sequence>
<dbReference type="Gene3D" id="3.10.20.260">
    <property type="entry name" value="NEDD8-activating enzyme E1, catalytic subunit"/>
    <property type="match status" value="1"/>
</dbReference>
<feature type="domain" description="E2 binding" evidence="1">
    <location>
        <begin position="13"/>
        <end position="69"/>
    </location>
</feature>
<reference evidence="2" key="1">
    <citation type="submission" date="2021-02" db="EMBL/GenBank/DDBJ databases">
        <authorList>
            <person name="Nowell W R."/>
        </authorList>
    </citation>
    <scope>NUCLEOTIDE SEQUENCE</scope>
</reference>
<dbReference type="GO" id="GO:0019781">
    <property type="term" value="F:NEDD8 activating enzyme activity"/>
    <property type="evidence" value="ECO:0007669"/>
    <property type="project" value="InterPro"/>
</dbReference>
<dbReference type="EMBL" id="CAJOBP010059019">
    <property type="protein sequence ID" value="CAF4844383.1"/>
    <property type="molecule type" value="Genomic_DNA"/>
</dbReference>
<evidence type="ECO:0000313" key="3">
    <source>
        <dbReference type="Proteomes" id="UP000663873"/>
    </source>
</evidence>
<feature type="non-terminal residue" evidence="2">
    <location>
        <position position="1"/>
    </location>
</feature>
<name>A0A821RLH2_9BILA</name>
<accession>A0A821RLH2</accession>
<dbReference type="InterPro" id="IPR014929">
    <property type="entry name" value="E2-binding"/>
</dbReference>
<dbReference type="InterPro" id="IPR037078">
    <property type="entry name" value="NEDD8-ac_enz1_catalyticsu_C"/>
</dbReference>
<comment type="caution">
    <text evidence="2">The sequence shown here is derived from an EMBL/GenBank/DDBJ whole genome shotgun (WGS) entry which is preliminary data.</text>
</comment>